<dbReference type="SUPFAM" id="SSF53756">
    <property type="entry name" value="UDP-Glycosyltransferase/glycogen phosphorylase"/>
    <property type="match status" value="1"/>
</dbReference>
<evidence type="ECO:0000313" key="3">
    <source>
        <dbReference type="Proteomes" id="UP000590740"/>
    </source>
</evidence>
<dbReference type="PANTHER" id="PTHR45947">
    <property type="entry name" value="SULFOQUINOVOSYL TRANSFERASE SQD2"/>
    <property type="match status" value="1"/>
</dbReference>
<keyword evidence="2" id="KW-0808">Transferase</keyword>
<protein>
    <submittedName>
        <fullName evidence="2">Glycosyltransferase involved in cell wall biosynthesis</fullName>
    </submittedName>
</protein>
<comment type="caution">
    <text evidence="2">The sequence shown here is derived from an EMBL/GenBank/DDBJ whole genome shotgun (WGS) entry which is preliminary data.</text>
</comment>
<dbReference type="InterPro" id="IPR028098">
    <property type="entry name" value="Glyco_trans_4-like_N"/>
</dbReference>
<dbReference type="Pfam" id="PF13439">
    <property type="entry name" value="Glyco_transf_4"/>
    <property type="match status" value="1"/>
</dbReference>
<dbReference type="Pfam" id="PF13692">
    <property type="entry name" value="Glyco_trans_1_4"/>
    <property type="match status" value="1"/>
</dbReference>
<keyword evidence="3" id="KW-1185">Reference proteome</keyword>
<proteinExistence type="predicted"/>
<dbReference type="AlphaFoldDB" id="A0A7W8DI30"/>
<dbReference type="GO" id="GO:0016757">
    <property type="term" value="F:glycosyltransferase activity"/>
    <property type="evidence" value="ECO:0007669"/>
    <property type="project" value="TreeGrafter"/>
</dbReference>
<dbReference type="PANTHER" id="PTHR45947:SF15">
    <property type="entry name" value="TEICHURONIC ACID BIOSYNTHESIS GLYCOSYLTRANSFERASE TUAC-RELATED"/>
    <property type="match status" value="1"/>
</dbReference>
<sequence length="387" mass="42987">MRPLHQRHDITFIGMTADEGQVAGSRHAAEYSTHAFWVHEPKASLQLAKWKFFAGALVNLTSSLPYAVARFRSKQLRRLLNAKLKEQAYDLVVADFLFPAASLPWELKDASGCPWVLFQHNVESMIWRRRAEGKTGISALYYRTQRDRMLHFEKKASSRFDGVLAVSEEDARIFKEEMQLSNVLGSVPTGVDLDYFQAVPRSRPAVPTVMFMGSMDWYANVDGVKWFAEAVWPLVQKEIPQARFQVVGRKPPAEIQALATSGSNIEVTGTVPDVRPYLRGADVIVVPLRIGGGTRLKIYEAMAAEVPVVSTTIGAEGLDVKHGRHVLLADSAEDTAAQVLHVLRNQEAGASLAHHALEEVARPCSWAAAAQIFEKACTDLIQKRSRS</sequence>
<dbReference type="Proteomes" id="UP000590740">
    <property type="component" value="Unassembled WGS sequence"/>
</dbReference>
<dbReference type="Gene3D" id="3.40.50.2000">
    <property type="entry name" value="Glycogen Phosphorylase B"/>
    <property type="match status" value="2"/>
</dbReference>
<dbReference type="InterPro" id="IPR050194">
    <property type="entry name" value="Glycosyltransferase_grp1"/>
</dbReference>
<reference evidence="2 3" key="1">
    <citation type="submission" date="2020-08" db="EMBL/GenBank/DDBJ databases">
        <title>Genomic Encyclopedia of Type Strains, Phase IV (KMG-IV): sequencing the most valuable type-strain genomes for metagenomic binning, comparative biology and taxonomic classification.</title>
        <authorList>
            <person name="Goeker M."/>
        </authorList>
    </citation>
    <scope>NUCLEOTIDE SEQUENCE [LARGE SCALE GENOMIC DNA]</scope>
    <source>
        <strain evidence="2 3">DSM 12252</strain>
    </source>
</reference>
<name>A0A7W8DI30_9BACT</name>
<gene>
    <name evidence="2" type="ORF">HNQ65_000054</name>
</gene>
<dbReference type="CDD" id="cd03801">
    <property type="entry name" value="GT4_PimA-like"/>
    <property type="match status" value="1"/>
</dbReference>
<organism evidence="2 3">
    <name type="scientific">Prosthecobacter vanneervenii</name>
    <dbReference type="NCBI Taxonomy" id="48466"/>
    <lineage>
        <taxon>Bacteria</taxon>
        <taxon>Pseudomonadati</taxon>
        <taxon>Verrucomicrobiota</taxon>
        <taxon>Verrucomicrobiia</taxon>
        <taxon>Verrucomicrobiales</taxon>
        <taxon>Verrucomicrobiaceae</taxon>
        <taxon>Prosthecobacter</taxon>
    </lineage>
</organism>
<evidence type="ECO:0000313" key="2">
    <source>
        <dbReference type="EMBL" id="MBB5030500.1"/>
    </source>
</evidence>
<dbReference type="EMBL" id="JACHIG010000001">
    <property type="protein sequence ID" value="MBB5030500.1"/>
    <property type="molecule type" value="Genomic_DNA"/>
</dbReference>
<feature type="domain" description="Glycosyltransferase subfamily 4-like N-terminal" evidence="1">
    <location>
        <begin position="73"/>
        <end position="194"/>
    </location>
</feature>
<dbReference type="RefSeq" id="WP_184337264.1">
    <property type="nucleotide sequence ID" value="NZ_JACHIG010000001.1"/>
</dbReference>
<evidence type="ECO:0000259" key="1">
    <source>
        <dbReference type="Pfam" id="PF13439"/>
    </source>
</evidence>
<accession>A0A7W8DI30</accession>